<evidence type="ECO:0000256" key="2">
    <source>
        <dbReference type="ARBA" id="ARBA00023043"/>
    </source>
</evidence>
<name>A0AAD6DAT7_9EURO</name>
<dbReference type="PANTHER" id="PTHR24198">
    <property type="entry name" value="ANKYRIN REPEAT AND PROTEIN KINASE DOMAIN-CONTAINING PROTEIN"/>
    <property type="match status" value="1"/>
</dbReference>
<sequence>MSISMVLLDFPAEVLLCIADKLDKAKDLFALSCLTRATNFLFLPYLYNFNVRYQRSSALLWGVVHNQPSLVDTMCQYQADTNTTDEKSRTPIFHAIRAENVTMIRRLLSDKRTDINWQDRNKQTPLLYAMGRRLSSIALLLLDFKPFLDEKDRKQRSAIWYAIAHCDEGLVQALLQRGSDVRRKDYKGRLPTDFAIFKKNENIIRMLLYHPDPKTGKSLLEDGNARDRYLRRAVKASLQDIILLLVAHGADPNIRNDSDETLLHQAADKGDKEMALQLLNYGRTPFQIAAENGHKAITRLLLTHSDVDINALDFNGATALCLAIQNNNTDIAMQILTEDHVEVNAAGRRGMTALHSATEMGNIPIIAALLAKNDLDPNTLDEEKMGAPDPRCFSGRFTRDVLRRLLCRETIYFNHKYGCREESPLCVASKLGHIEITRLLLRHKPRPDINFKTYMEYTPLILAASGGHLGIVELLLEDESLDVAATDISNDTALCHAARNGHEQVVMRLCEDPRARSGDYVKKAIKEALHCEIRLYLHRQLNEQGNLAIGL</sequence>
<proteinExistence type="predicted"/>
<evidence type="ECO:0000256" key="1">
    <source>
        <dbReference type="ARBA" id="ARBA00022737"/>
    </source>
</evidence>
<accession>A0AAD6DAT7</accession>
<dbReference type="PROSITE" id="PS50297">
    <property type="entry name" value="ANK_REP_REGION"/>
    <property type="match status" value="1"/>
</dbReference>
<dbReference type="Gene3D" id="1.25.40.20">
    <property type="entry name" value="Ankyrin repeat-containing domain"/>
    <property type="match status" value="4"/>
</dbReference>
<keyword evidence="5" id="KW-1185">Reference proteome</keyword>
<dbReference type="SUPFAM" id="SSF48403">
    <property type="entry name" value="Ankyrin repeat"/>
    <property type="match status" value="2"/>
</dbReference>
<gene>
    <name evidence="4" type="ORF">N7450_011752</name>
</gene>
<dbReference type="EMBL" id="JAQJAC010000010">
    <property type="protein sequence ID" value="KAJ5569266.1"/>
    <property type="molecule type" value="Genomic_DNA"/>
</dbReference>
<keyword evidence="2 3" id="KW-0040">ANK repeat</keyword>
<dbReference type="Pfam" id="PF13637">
    <property type="entry name" value="Ank_4"/>
    <property type="match status" value="1"/>
</dbReference>
<feature type="repeat" description="ANK" evidence="3">
    <location>
        <begin position="281"/>
        <end position="314"/>
    </location>
</feature>
<evidence type="ECO:0000313" key="4">
    <source>
        <dbReference type="EMBL" id="KAJ5569266.1"/>
    </source>
</evidence>
<dbReference type="PROSITE" id="PS50088">
    <property type="entry name" value="ANK_REPEAT"/>
    <property type="match status" value="2"/>
</dbReference>
<dbReference type="Proteomes" id="UP001216150">
    <property type="component" value="Unassembled WGS sequence"/>
</dbReference>
<evidence type="ECO:0000256" key="3">
    <source>
        <dbReference type="PROSITE-ProRule" id="PRU00023"/>
    </source>
</evidence>
<dbReference type="InterPro" id="IPR036770">
    <property type="entry name" value="Ankyrin_rpt-contain_sf"/>
</dbReference>
<reference evidence="4 5" key="1">
    <citation type="journal article" date="2023" name="IMA Fungus">
        <title>Comparative genomic study of the Penicillium genus elucidates a diverse pangenome and 15 lateral gene transfer events.</title>
        <authorList>
            <person name="Petersen C."/>
            <person name="Sorensen T."/>
            <person name="Nielsen M.R."/>
            <person name="Sondergaard T.E."/>
            <person name="Sorensen J.L."/>
            <person name="Fitzpatrick D.A."/>
            <person name="Frisvad J.C."/>
            <person name="Nielsen K.L."/>
        </authorList>
    </citation>
    <scope>NUCLEOTIDE SEQUENCE [LARGE SCALE GENOMIC DNA]</scope>
    <source>
        <strain evidence="4 5">IBT 29057</strain>
    </source>
</reference>
<dbReference type="SMART" id="SM00248">
    <property type="entry name" value="ANK"/>
    <property type="match status" value="12"/>
</dbReference>
<feature type="repeat" description="ANK" evidence="3">
    <location>
        <begin position="349"/>
        <end position="382"/>
    </location>
</feature>
<protein>
    <recommendedName>
        <fullName evidence="6">F-box domain-containing protein</fullName>
    </recommendedName>
</protein>
<dbReference type="InterPro" id="IPR002110">
    <property type="entry name" value="Ankyrin_rpt"/>
</dbReference>
<comment type="caution">
    <text evidence="4">The sequence shown here is derived from an EMBL/GenBank/DDBJ whole genome shotgun (WGS) entry which is preliminary data.</text>
</comment>
<dbReference type="Pfam" id="PF12796">
    <property type="entry name" value="Ank_2"/>
    <property type="match status" value="3"/>
</dbReference>
<dbReference type="Pfam" id="PF00023">
    <property type="entry name" value="Ank"/>
    <property type="match status" value="1"/>
</dbReference>
<dbReference type="AlphaFoldDB" id="A0AAD6DAT7"/>
<dbReference type="PANTHER" id="PTHR24198:SF165">
    <property type="entry name" value="ANKYRIN REPEAT-CONTAINING PROTEIN-RELATED"/>
    <property type="match status" value="1"/>
</dbReference>
<keyword evidence="1" id="KW-0677">Repeat</keyword>
<organism evidence="4 5">
    <name type="scientific">Penicillium hetheringtonii</name>
    <dbReference type="NCBI Taxonomy" id="911720"/>
    <lineage>
        <taxon>Eukaryota</taxon>
        <taxon>Fungi</taxon>
        <taxon>Dikarya</taxon>
        <taxon>Ascomycota</taxon>
        <taxon>Pezizomycotina</taxon>
        <taxon>Eurotiomycetes</taxon>
        <taxon>Eurotiomycetidae</taxon>
        <taxon>Eurotiales</taxon>
        <taxon>Aspergillaceae</taxon>
        <taxon>Penicillium</taxon>
    </lineage>
</organism>
<evidence type="ECO:0000313" key="5">
    <source>
        <dbReference type="Proteomes" id="UP001216150"/>
    </source>
</evidence>
<evidence type="ECO:0008006" key="6">
    <source>
        <dbReference type="Google" id="ProtNLM"/>
    </source>
</evidence>